<dbReference type="GeneID" id="9618730"/>
<evidence type="ECO:0000256" key="2">
    <source>
        <dbReference type="ARBA" id="ARBA00022837"/>
    </source>
</evidence>
<dbReference type="SMART" id="SM00054">
    <property type="entry name" value="EFh"/>
    <property type="match status" value="1"/>
</dbReference>
<dbReference type="EMBL" id="GL378335">
    <property type="protein sequence ID" value="EFJ49578.1"/>
    <property type="molecule type" value="Genomic_DNA"/>
</dbReference>
<keyword evidence="5" id="KW-1185">Reference proteome</keyword>
<dbReference type="KEGG" id="vcn:VOLCADRAFT_48744"/>
<protein>
    <recommendedName>
        <fullName evidence="3">EF-hand domain-containing protein</fullName>
    </recommendedName>
</protein>
<feature type="domain" description="EF-hand" evidence="3">
    <location>
        <begin position="40"/>
        <end position="64"/>
    </location>
</feature>
<feature type="domain" description="EF-hand" evidence="3">
    <location>
        <begin position="4"/>
        <end position="39"/>
    </location>
</feature>
<gene>
    <name evidence="4" type="ORF">VOLCADRAFT_48744</name>
</gene>
<sequence>MTAQQRAEIQECFEMLDSDGSGALDVKEILHAFGALGFTISKDAMSELMSEADPDGSGELEFDE</sequence>
<dbReference type="InterPro" id="IPR018247">
    <property type="entry name" value="EF_Hand_1_Ca_BS"/>
</dbReference>
<keyword evidence="2" id="KW-0106">Calcium</keyword>
<dbReference type="PANTHER" id="PTHR23050">
    <property type="entry name" value="CALCIUM BINDING PROTEIN"/>
    <property type="match status" value="1"/>
</dbReference>
<dbReference type="AlphaFoldDB" id="D8TT19"/>
<organism evidence="5">
    <name type="scientific">Volvox carteri f. nagariensis</name>
    <dbReference type="NCBI Taxonomy" id="3068"/>
    <lineage>
        <taxon>Eukaryota</taxon>
        <taxon>Viridiplantae</taxon>
        <taxon>Chlorophyta</taxon>
        <taxon>core chlorophytes</taxon>
        <taxon>Chlorophyceae</taxon>
        <taxon>CS clade</taxon>
        <taxon>Chlamydomonadales</taxon>
        <taxon>Volvocaceae</taxon>
        <taxon>Volvox</taxon>
    </lineage>
</organism>
<dbReference type="Pfam" id="PF13499">
    <property type="entry name" value="EF-hand_7"/>
    <property type="match status" value="1"/>
</dbReference>
<evidence type="ECO:0000256" key="1">
    <source>
        <dbReference type="ARBA" id="ARBA00022737"/>
    </source>
</evidence>
<dbReference type="PROSITE" id="PS50222">
    <property type="entry name" value="EF_HAND_2"/>
    <property type="match status" value="2"/>
</dbReference>
<reference evidence="4 5" key="1">
    <citation type="journal article" date="2010" name="Science">
        <title>Genomic analysis of organismal complexity in the multicellular green alga Volvox carteri.</title>
        <authorList>
            <person name="Prochnik S.E."/>
            <person name="Umen J."/>
            <person name="Nedelcu A.M."/>
            <person name="Hallmann A."/>
            <person name="Miller S.M."/>
            <person name="Nishii I."/>
            <person name="Ferris P."/>
            <person name="Kuo A."/>
            <person name="Mitros T."/>
            <person name="Fritz-Laylin L.K."/>
            <person name="Hellsten U."/>
            <person name="Chapman J."/>
            <person name="Simakov O."/>
            <person name="Rensing S.A."/>
            <person name="Terry A."/>
            <person name="Pangilinan J."/>
            <person name="Kapitonov V."/>
            <person name="Jurka J."/>
            <person name="Salamov A."/>
            <person name="Shapiro H."/>
            <person name="Schmutz J."/>
            <person name="Grimwood J."/>
            <person name="Lindquist E."/>
            <person name="Lucas S."/>
            <person name="Grigoriev I.V."/>
            <person name="Schmitt R."/>
            <person name="Kirk D."/>
            <person name="Rokhsar D.S."/>
        </authorList>
    </citation>
    <scope>NUCLEOTIDE SEQUENCE [LARGE SCALE GENOMIC DNA]</scope>
    <source>
        <strain evidence="5">f. Nagariensis / Eve</strain>
    </source>
</reference>
<dbReference type="eggNOG" id="KOG0028">
    <property type="taxonomic scope" value="Eukaryota"/>
</dbReference>
<dbReference type="InterPro" id="IPR050145">
    <property type="entry name" value="Centrin_CML-like"/>
</dbReference>
<dbReference type="OrthoDB" id="429467at2759"/>
<dbReference type="PROSITE" id="PS00018">
    <property type="entry name" value="EF_HAND_1"/>
    <property type="match status" value="1"/>
</dbReference>
<feature type="non-terminal residue" evidence="4">
    <location>
        <position position="64"/>
    </location>
</feature>
<dbReference type="CDD" id="cd00051">
    <property type="entry name" value="EFh"/>
    <property type="match status" value="1"/>
</dbReference>
<dbReference type="InterPro" id="IPR002048">
    <property type="entry name" value="EF_hand_dom"/>
</dbReference>
<evidence type="ECO:0000259" key="3">
    <source>
        <dbReference type="PROSITE" id="PS50222"/>
    </source>
</evidence>
<accession>D8TT19</accession>
<dbReference type="InterPro" id="IPR011992">
    <property type="entry name" value="EF-hand-dom_pair"/>
</dbReference>
<proteinExistence type="predicted"/>
<dbReference type="STRING" id="3068.D8TT19"/>
<dbReference type="RefSeq" id="XP_002949559.1">
    <property type="nucleotide sequence ID" value="XM_002949513.1"/>
</dbReference>
<name>D8TT19_VOLCA</name>
<dbReference type="Proteomes" id="UP000001058">
    <property type="component" value="Unassembled WGS sequence"/>
</dbReference>
<dbReference type="GO" id="GO:0005509">
    <property type="term" value="F:calcium ion binding"/>
    <property type="evidence" value="ECO:0007669"/>
    <property type="project" value="InterPro"/>
</dbReference>
<dbReference type="SUPFAM" id="SSF47473">
    <property type="entry name" value="EF-hand"/>
    <property type="match status" value="1"/>
</dbReference>
<evidence type="ECO:0000313" key="5">
    <source>
        <dbReference type="Proteomes" id="UP000001058"/>
    </source>
</evidence>
<evidence type="ECO:0000313" key="4">
    <source>
        <dbReference type="EMBL" id="EFJ49578.1"/>
    </source>
</evidence>
<dbReference type="Gene3D" id="1.10.238.10">
    <property type="entry name" value="EF-hand"/>
    <property type="match status" value="1"/>
</dbReference>
<dbReference type="InParanoid" id="D8TT19"/>
<keyword evidence="1" id="KW-0677">Repeat</keyword>